<evidence type="ECO:0000313" key="2">
    <source>
        <dbReference type="Proteomes" id="UP000828941"/>
    </source>
</evidence>
<protein>
    <submittedName>
        <fullName evidence="1">Uncharacterized protein</fullName>
    </submittedName>
</protein>
<name>A0ACB9LQ18_BAUVA</name>
<proteinExistence type="predicted"/>
<dbReference type="Proteomes" id="UP000828941">
    <property type="component" value="Chromosome 11"/>
</dbReference>
<comment type="caution">
    <text evidence="1">The sequence shown here is derived from an EMBL/GenBank/DDBJ whole genome shotgun (WGS) entry which is preliminary data.</text>
</comment>
<accession>A0ACB9LQ18</accession>
<dbReference type="EMBL" id="CM039436">
    <property type="protein sequence ID" value="KAI4313426.1"/>
    <property type="molecule type" value="Genomic_DNA"/>
</dbReference>
<sequence length="263" mass="29866">MEFVSVLIEKLLEYTVAPITRQVGYVIFYPSNVKELKEAAQALQRTRERVQHEVDAAMRNGELIEGDVKKWLEEVDEITMKFNGLNNDERHANTGCSTRSFPNLCFRHKLSRQSKKIKVVIVETNARGNFDGVSYREVPKSTNEPGEPIMDSQLGVRVSAENDIMKALENPKVQTIGVYGLPGVGKTTLVKAVAGNAQKQRLFDVVILANVTRNPNLENIQLEIAETLGLKFEEQSLIGRTRRLRDRLNLKHERILIILDDIW</sequence>
<organism evidence="1 2">
    <name type="scientific">Bauhinia variegata</name>
    <name type="common">Purple orchid tree</name>
    <name type="synonym">Phanera variegata</name>
    <dbReference type="NCBI Taxonomy" id="167791"/>
    <lineage>
        <taxon>Eukaryota</taxon>
        <taxon>Viridiplantae</taxon>
        <taxon>Streptophyta</taxon>
        <taxon>Embryophyta</taxon>
        <taxon>Tracheophyta</taxon>
        <taxon>Spermatophyta</taxon>
        <taxon>Magnoliopsida</taxon>
        <taxon>eudicotyledons</taxon>
        <taxon>Gunneridae</taxon>
        <taxon>Pentapetalae</taxon>
        <taxon>rosids</taxon>
        <taxon>fabids</taxon>
        <taxon>Fabales</taxon>
        <taxon>Fabaceae</taxon>
        <taxon>Cercidoideae</taxon>
        <taxon>Cercideae</taxon>
        <taxon>Bauhiniinae</taxon>
        <taxon>Bauhinia</taxon>
    </lineage>
</organism>
<evidence type="ECO:0000313" key="1">
    <source>
        <dbReference type="EMBL" id="KAI4313426.1"/>
    </source>
</evidence>
<gene>
    <name evidence="1" type="ORF">L6164_026410</name>
</gene>
<reference evidence="1 2" key="1">
    <citation type="journal article" date="2022" name="DNA Res.">
        <title>Chromosomal-level genome assembly of the orchid tree Bauhinia variegata (Leguminosae; Cercidoideae) supports the allotetraploid origin hypothesis of Bauhinia.</title>
        <authorList>
            <person name="Zhong Y."/>
            <person name="Chen Y."/>
            <person name="Zheng D."/>
            <person name="Pang J."/>
            <person name="Liu Y."/>
            <person name="Luo S."/>
            <person name="Meng S."/>
            <person name="Qian L."/>
            <person name="Wei D."/>
            <person name="Dai S."/>
            <person name="Zhou R."/>
        </authorList>
    </citation>
    <scope>NUCLEOTIDE SEQUENCE [LARGE SCALE GENOMIC DNA]</scope>
    <source>
        <strain evidence="1">BV-YZ2020</strain>
    </source>
</reference>
<keyword evidence="2" id="KW-1185">Reference proteome</keyword>